<protein>
    <submittedName>
        <fullName evidence="4">Oxidoreductase family protein</fullName>
    </submittedName>
</protein>
<dbReference type="SUPFAM" id="SSF55347">
    <property type="entry name" value="Glyceraldehyde-3-phosphate dehydrogenase-like, C-terminal domain"/>
    <property type="match status" value="1"/>
</dbReference>
<dbReference type="PANTHER" id="PTHR42840:SF5">
    <property type="entry name" value="NAD(P)-BINDING ROSSMANN-FOLD SUPERFAMILY PROTEIN"/>
    <property type="match status" value="1"/>
</dbReference>
<dbReference type="GO" id="GO:0016491">
    <property type="term" value="F:oxidoreductase activity"/>
    <property type="evidence" value="ECO:0007669"/>
    <property type="project" value="TreeGrafter"/>
</dbReference>
<dbReference type="OrthoDB" id="64915at2759"/>
<dbReference type="GO" id="GO:0005737">
    <property type="term" value="C:cytoplasm"/>
    <property type="evidence" value="ECO:0007669"/>
    <property type="project" value="TreeGrafter"/>
</dbReference>
<dbReference type="PANTHER" id="PTHR42840">
    <property type="entry name" value="NAD(P)-BINDING ROSSMANN-FOLD SUPERFAMILY PROTEIN-RELATED"/>
    <property type="match status" value="1"/>
</dbReference>
<keyword evidence="5" id="KW-1185">Reference proteome</keyword>
<evidence type="ECO:0000313" key="4">
    <source>
        <dbReference type="EMBL" id="THU82826.1"/>
    </source>
</evidence>
<dbReference type="Gene3D" id="3.30.360.10">
    <property type="entry name" value="Dihydrodipicolinate Reductase, domain 2"/>
    <property type="match status" value="1"/>
</dbReference>
<dbReference type="InterPro" id="IPR055170">
    <property type="entry name" value="GFO_IDH_MocA-like_dom"/>
</dbReference>
<evidence type="ECO:0000256" key="1">
    <source>
        <dbReference type="ARBA" id="ARBA00010928"/>
    </source>
</evidence>
<dbReference type="Gene3D" id="3.40.50.720">
    <property type="entry name" value="NAD(P)-binding Rossmann-like Domain"/>
    <property type="match status" value="1"/>
</dbReference>
<proteinExistence type="inferred from homology"/>
<dbReference type="GO" id="GO:0006740">
    <property type="term" value="P:NADPH regeneration"/>
    <property type="evidence" value="ECO:0007669"/>
    <property type="project" value="TreeGrafter"/>
</dbReference>
<organism evidence="4 5">
    <name type="scientific">Dendrothele bispora (strain CBS 962.96)</name>
    <dbReference type="NCBI Taxonomy" id="1314807"/>
    <lineage>
        <taxon>Eukaryota</taxon>
        <taxon>Fungi</taxon>
        <taxon>Dikarya</taxon>
        <taxon>Basidiomycota</taxon>
        <taxon>Agaricomycotina</taxon>
        <taxon>Agaricomycetes</taxon>
        <taxon>Agaricomycetidae</taxon>
        <taxon>Agaricales</taxon>
        <taxon>Agaricales incertae sedis</taxon>
        <taxon>Dendrothele</taxon>
    </lineage>
</organism>
<dbReference type="EMBL" id="ML179705">
    <property type="protein sequence ID" value="THU82826.1"/>
    <property type="molecule type" value="Genomic_DNA"/>
</dbReference>
<dbReference type="AlphaFoldDB" id="A0A4S8L2W1"/>
<dbReference type="Pfam" id="PF01408">
    <property type="entry name" value="GFO_IDH_MocA"/>
    <property type="match status" value="1"/>
</dbReference>
<dbReference type="InterPro" id="IPR000683">
    <property type="entry name" value="Gfo/Idh/MocA-like_OxRdtase_N"/>
</dbReference>
<feature type="domain" description="GFO/IDH/MocA-like oxidoreductase" evidence="3">
    <location>
        <begin position="149"/>
        <end position="277"/>
    </location>
</feature>
<accession>A0A4S8L2W1</accession>
<comment type="similarity">
    <text evidence="1">Belongs to the Gfo/Idh/MocA family.</text>
</comment>
<dbReference type="SUPFAM" id="SSF51735">
    <property type="entry name" value="NAD(P)-binding Rossmann-fold domains"/>
    <property type="match status" value="1"/>
</dbReference>
<evidence type="ECO:0000313" key="5">
    <source>
        <dbReference type="Proteomes" id="UP000297245"/>
    </source>
</evidence>
<dbReference type="Proteomes" id="UP000297245">
    <property type="component" value="Unassembled WGS sequence"/>
</dbReference>
<reference evidence="4 5" key="1">
    <citation type="journal article" date="2019" name="Nat. Ecol. Evol.">
        <title>Megaphylogeny resolves global patterns of mushroom evolution.</title>
        <authorList>
            <person name="Varga T."/>
            <person name="Krizsan K."/>
            <person name="Foldi C."/>
            <person name="Dima B."/>
            <person name="Sanchez-Garcia M."/>
            <person name="Sanchez-Ramirez S."/>
            <person name="Szollosi G.J."/>
            <person name="Szarkandi J.G."/>
            <person name="Papp V."/>
            <person name="Albert L."/>
            <person name="Andreopoulos W."/>
            <person name="Angelini C."/>
            <person name="Antonin V."/>
            <person name="Barry K.W."/>
            <person name="Bougher N.L."/>
            <person name="Buchanan P."/>
            <person name="Buyck B."/>
            <person name="Bense V."/>
            <person name="Catcheside P."/>
            <person name="Chovatia M."/>
            <person name="Cooper J."/>
            <person name="Damon W."/>
            <person name="Desjardin D."/>
            <person name="Finy P."/>
            <person name="Geml J."/>
            <person name="Haridas S."/>
            <person name="Hughes K."/>
            <person name="Justo A."/>
            <person name="Karasinski D."/>
            <person name="Kautmanova I."/>
            <person name="Kiss B."/>
            <person name="Kocsube S."/>
            <person name="Kotiranta H."/>
            <person name="LaButti K.M."/>
            <person name="Lechner B.E."/>
            <person name="Liimatainen K."/>
            <person name="Lipzen A."/>
            <person name="Lukacs Z."/>
            <person name="Mihaltcheva S."/>
            <person name="Morgado L.N."/>
            <person name="Niskanen T."/>
            <person name="Noordeloos M.E."/>
            <person name="Ohm R.A."/>
            <person name="Ortiz-Santana B."/>
            <person name="Ovrebo C."/>
            <person name="Racz N."/>
            <person name="Riley R."/>
            <person name="Savchenko A."/>
            <person name="Shiryaev A."/>
            <person name="Soop K."/>
            <person name="Spirin V."/>
            <person name="Szebenyi C."/>
            <person name="Tomsovsky M."/>
            <person name="Tulloss R.E."/>
            <person name="Uehling J."/>
            <person name="Grigoriev I.V."/>
            <person name="Vagvolgyi C."/>
            <person name="Papp T."/>
            <person name="Martin F.M."/>
            <person name="Miettinen O."/>
            <person name="Hibbett D.S."/>
            <person name="Nagy L.G."/>
        </authorList>
    </citation>
    <scope>NUCLEOTIDE SEQUENCE [LARGE SCALE GENOMIC DNA]</scope>
    <source>
        <strain evidence="4 5">CBS 962.96</strain>
    </source>
</reference>
<evidence type="ECO:0000259" key="3">
    <source>
        <dbReference type="Pfam" id="PF22725"/>
    </source>
</evidence>
<dbReference type="InterPro" id="IPR036291">
    <property type="entry name" value="NAD(P)-bd_dom_sf"/>
</dbReference>
<feature type="domain" description="Gfo/Idh/MocA-like oxidoreductase N-terminal" evidence="2">
    <location>
        <begin position="5"/>
        <end position="131"/>
    </location>
</feature>
<dbReference type="GO" id="GO:0000166">
    <property type="term" value="F:nucleotide binding"/>
    <property type="evidence" value="ECO:0007669"/>
    <property type="project" value="InterPro"/>
</dbReference>
<name>A0A4S8L2W1_DENBC</name>
<dbReference type="Pfam" id="PF22725">
    <property type="entry name" value="GFO_IDH_MocA_C3"/>
    <property type="match status" value="1"/>
</dbReference>
<evidence type="ECO:0000259" key="2">
    <source>
        <dbReference type="Pfam" id="PF01408"/>
    </source>
</evidence>
<gene>
    <name evidence="4" type="ORF">K435DRAFT_734468</name>
</gene>
<sequence length="372" mass="40204">MVSGIAILGAGLFATQAYIPALKALGDSAPPLKAVYSRSEKSSSELSHSASELLKLESPPEIYFDADSSRNLDALLKRSDIKAVIIVLPITVQPEIVLKALAAGKHVLSEKPIAPDVAKGISLIKEAAKYTQKGLVWRVAENYEVETAYMKAGELVKSGAIGKVAFFKAIVYNYIDKSSQWYKTPWRTVPDYQGGFLLDGGVHTVAVLRTILSDLTLTHVSGFASLTKEYLAPHDTIHTIVRAGPDVHGLVEMTFASPVPTKPPADNILITGTDGWLSVNHANDAEGGIKILIKKLVKKGSEEDKVEETEESFRFPIIGVQEEFRAFFAKIDGVEGFEAGDPKDALLDVAFIQAALTSEGKLVDLGQLMREG</sequence>